<accession>A0A7E4VSL3</accession>
<proteinExistence type="predicted"/>
<evidence type="ECO:0000313" key="1">
    <source>
        <dbReference type="Proteomes" id="UP000492821"/>
    </source>
</evidence>
<reference evidence="1" key="1">
    <citation type="journal article" date="2013" name="Genetics">
        <title>The draft genome and transcriptome of Panagrellus redivivus are shaped by the harsh demands of a free-living lifestyle.</title>
        <authorList>
            <person name="Srinivasan J."/>
            <person name="Dillman A.R."/>
            <person name="Macchietto M.G."/>
            <person name="Heikkinen L."/>
            <person name="Lakso M."/>
            <person name="Fracchia K.M."/>
            <person name="Antoshechkin I."/>
            <person name="Mortazavi A."/>
            <person name="Wong G."/>
            <person name="Sternberg P.W."/>
        </authorList>
    </citation>
    <scope>NUCLEOTIDE SEQUENCE [LARGE SCALE GENOMIC DNA]</scope>
    <source>
        <strain evidence="1">MT8872</strain>
    </source>
</reference>
<dbReference type="WBParaSite" id="Pan_g2914.t1">
    <property type="protein sequence ID" value="Pan_g2914.t1"/>
    <property type="gene ID" value="Pan_g2914"/>
</dbReference>
<organism evidence="1 2">
    <name type="scientific">Panagrellus redivivus</name>
    <name type="common">Microworm</name>
    <dbReference type="NCBI Taxonomy" id="6233"/>
    <lineage>
        <taxon>Eukaryota</taxon>
        <taxon>Metazoa</taxon>
        <taxon>Ecdysozoa</taxon>
        <taxon>Nematoda</taxon>
        <taxon>Chromadorea</taxon>
        <taxon>Rhabditida</taxon>
        <taxon>Tylenchina</taxon>
        <taxon>Panagrolaimomorpha</taxon>
        <taxon>Panagrolaimoidea</taxon>
        <taxon>Panagrolaimidae</taxon>
        <taxon>Panagrellus</taxon>
    </lineage>
</organism>
<dbReference type="Proteomes" id="UP000492821">
    <property type="component" value="Unassembled WGS sequence"/>
</dbReference>
<name>A0A7E4VSL3_PANRE</name>
<evidence type="ECO:0000313" key="2">
    <source>
        <dbReference type="WBParaSite" id="Pan_g2914.t1"/>
    </source>
</evidence>
<protein>
    <submittedName>
        <fullName evidence="2">Uncharacterized protein</fullName>
    </submittedName>
</protein>
<reference evidence="2" key="2">
    <citation type="submission" date="2020-10" db="UniProtKB">
        <authorList>
            <consortium name="WormBaseParasite"/>
        </authorList>
    </citation>
    <scope>IDENTIFICATION</scope>
</reference>
<keyword evidence="1" id="KW-1185">Reference proteome</keyword>
<sequence length="210" mass="23572">MSNWSPEARKVICQVKLVQVVHAYRTMDNLTESGFTQLCKNFTEVNKCYANAGSDSGPMTAFLESIYQRPYECNMPIFKTVLRLCKLTYEDAMDTRNCYDNGMIQYSGSPEEAACRQKCCHDSSTFNASEPLLCGPGRDFLASVYCPNPVVDQTLKDNACQTSCAMEALTRYARNFCSDAALPVFMAYGKETMVKYLTLDKCFETCSGFD</sequence>
<dbReference type="AlphaFoldDB" id="A0A7E4VSL3"/>